<protein>
    <submittedName>
        <fullName evidence="2">Uncharacterized protein</fullName>
    </submittedName>
</protein>
<proteinExistence type="predicted"/>
<gene>
    <name evidence="2" type="ORF">BCR38DRAFT_479081</name>
</gene>
<dbReference type="GeneID" id="63779345"/>
<dbReference type="EMBL" id="MCFJ01000027">
    <property type="protein sequence ID" value="ORY55439.1"/>
    <property type="molecule type" value="Genomic_DNA"/>
</dbReference>
<feature type="region of interest" description="Disordered" evidence="1">
    <location>
        <begin position="18"/>
        <end position="81"/>
    </location>
</feature>
<comment type="caution">
    <text evidence="2">The sequence shown here is derived from an EMBL/GenBank/DDBJ whole genome shotgun (WGS) entry which is preliminary data.</text>
</comment>
<feature type="region of interest" description="Disordered" evidence="1">
    <location>
        <begin position="118"/>
        <end position="187"/>
    </location>
</feature>
<organism evidence="2 3">
    <name type="scientific">Pseudomassariella vexata</name>
    <dbReference type="NCBI Taxonomy" id="1141098"/>
    <lineage>
        <taxon>Eukaryota</taxon>
        <taxon>Fungi</taxon>
        <taxon>Dikarya</taxon>
        <taxon>Ascomycota</taxon>
        <taxon>Pezizomycotina</taxon>
        <taxon>Sordariomycetes</taxon>
        <taxon>Xylariomycetidae</taxon>
        <taxon>Amphisphaeriales</taxon>
        <taxon>Pseudomassariaceae</taxon>
        <taxon>Pseudomassariella</taxon>
    </lineage>
</organism>
<name>A0A1Y2D848_9PEZI</name>
<evidence type="ECO:0000313" key="3">
    <source>
        <dbReference type="Proteomes" id="UP000193689"/>
    </source>
</evidence>
<reference evidence="2 3" key="1">
    <citation type="submission" date="2016-07" db="EMBL/GenBank/DDBJ databases">
        <title>Pervasive Adenine N6-methylation of Active Genes in Fungi.</title>
        <authorList>
            <consortium name="DOE Joint Genome Institute"/>
            <person name="Mondo S.J."/>
            <person name="Dannebaum R.O."/>
            <person name="Kuo R.C."/>
            <person name="Labutti K."/>
            <person name="Haridas S."/>
            <person name="Kuo A."/>
            <person name="Salamov A."/>
            <person name="Ahrendt S.R."/>
            <person name="Lipzen A."/>
            <person name="Sullivan W."/>
            <person name="Andreopoulos W.B."/>
            <person name="Clum A."/>
            <person name="Lindquist E."/>
            <person name="Daum C."/>
            <person name="Ramamoorthy G.K."/>
            <person name="Gryganskyi A."/>
            <person name="Culley D."/>
            <person name="Magnuson J.K."/>
            <person name="James T.Y."/>
            <person name="O'Malley M.A."/>
            <person name="Stajich J.E."/>
            <person name="Spatafora J.W."/>
            <person name="Visel A."/>
            <person name="Grigoriev I.V."/>
        </authorList>
    </citation>
    <scope>NUCLEOTIDE SEQUENCE [LARGE SCALE GENOMIC DNA]</scope>
    <source>
        <strain evidence="2 3">CBS 129021</strain>
    </source>
</reference>
<keyword evidence="3" id="KW-1185">Reference proteome</keyword>
<dbReference type="Proteomes" id="UP000193689">
    <property type="component" value="Unassembled WGS sequence"/>
</dbReference>
<accession>A0A1Y2D848</accession>
<evidence type="ECO:0000256" key="1">
    <source>
        <dbReference type="SAM" id="MobiDB-lite"/>
    </source>
</evidence>
<sequence length="187" mass="20690">MKSTMDKANRICIHFRMNNRPWAGPGPGGLGTSGKSRPALETDRPWPRLAAEPLDHSRQEESKFAKRQGGRKQKKSLAEITSPHSCCGPRIFIALNITKHCWTSFQFVAVDTQRPRVATSLAGPGPSSQGPGYHPSLPQDDRRPTDLDNDGRNEHAREQSKAMRPVIPVFPGFNNLPEEASPGPRHN</sequence>
<dbReference type="InParanoid" id="A0A1Y2D848"/>
<dbReference type="RefSeq" id="XP_040709586.1">
    <property type="nucleotide sequence ID" value="XM_040863133.1"/>
</dbReference>
<evidence type="ECO:0000313" key="2">
    <source>
        <dbReference type="EMBL" id="ORY55439.1"/>
    </source>
</evidence>
<feature type="compositionally biased region" description="Basic and acidic residues" evidence="1">
    <location>
        <begin position="53"/>
        <end position="64"/>
    </location>
</feature>
<dbReference type="AlphaFoldDB" id="A0A1Y2D848"/>
<feature type="compositionally biased region" description="Basic residues" evidence="1">
    <location>
        <begin position="65"/>
        <end position="75"/>
    </location>
</feature>
<feature type="compositionally biased region" description="Basic and acidic residues" evidence="1">
    <location>
        <begin position="139"/>
        <end position="161"/>
    </location>
</feature>